<dbReference type="GeneTree" id="ENSGT00940000163496"/>
<accession>A0A8C5MUS1</accession>
<evidence type="ECO:0000256" key="1">
    <source>
        <dbReference type="ARBA" id="ARBA00024347"/>
    </source>
</evidence>
<evidence type="ECO:0000259" key="2">
    <source>
        <dbReference type="Pfam" id="PF00644"/>
    </source>
</evidence>
<reference evidence="3" key="2">
    <citation type="submission" date="2025-09" db="UniProtKB">
        <authorList>
            <consortium name="Ensembl"/>
        </authorList>
    </citation>
    <scope>IDENTIFICATION</scope>
</reference>
<dbReference type="OrthoDB" id="425894at2759"/>
<dbReference type="Ensembl" id="ENSLLET00000020785.1">
    <property type="protein sequence ID" value="ENSLLEP00000019998.1"/>
    <property type="gene ID" value="ENSLLEG00000012683.1"/>
</dbReference>
<dbReference type="SUPFAM" id="SSF56399">
    <property type="entry name" value="ADP-ribosylation"/>
    <property type="match status" value="2"/>
</dbReference>
<evidence type="ECO:0000313" key="4">
    <source>
        <dbReference type="Proteomes" id="UP000694569"/>
    </source>
</evidence>
<dbReference type="AlphaFoldDB" id="A0A8C5MUS1"/>
<reference evidence="3" key="1">
    <citation type="submission" date="2025-08" db="UniProtKB">
        <authorList>
            <consortium name="Ensembl"/>
        </authorList>
    </citation>
    <scope>IDENTIFICATION</scope>
</reference>
<dbReference type="GO" id="GO:0003950">
    <property type="term" value="F:NAD+ poly-ADP-ribosyltransferase activity"/>
    <property type="evidence" value="ECO:0007669"/>
    <property type="project" value="InterPro"/>
</dbReference>
<name>A0A8C5MUS1_9ANUR</name>
<dbReference type="Proteomes" id="UP000694569">
    <property type="component" value="Unplaced"/>
</dbReference>
<dbReference type="PANTHER" id="PTHR36542:SF2">
    <property type="entry name" value="GIG2-LIKE PROTEIN DRED-RELATED"/>
    <property type="match status" value="1"/>
</dbReference>
<dbReference type="Gene3D" id="3.90.175.10">
    <property type="entry name" value="Diphtheria Toxin, domain 1"/>
    <property type="match status" value="2"/>
</dbReference>
<dbReference type="Pfam" id="PF00644">
    <property type="entry name" value="PARP"/>
    <property type="match status" value="2"/>
</dbReference>
<organism evidence="3 4">
    <name type="scientific">Leptobrachium leishanense</name>
    <name type="common">Leishan spiny toad</name>
    <dbReference type="NCBI Taxonomy" id="445787"/>
    <lineage>
        <taxon>Eukaryota</taxon>
        <taxon>Metazoa</taxon>
        <taxon>Chordata</taxon>
        <taxon>Craniata</taxon>
        <taxon>Vertebrata</taxon>
        <taxon>Euteleostomi</taxon>
        <taxon>Amphibia</taxon>
        <taxon>Batrachia</taxon>
        <taxon>Anura</taxon>
        <taxon>Pelobatoidea</taxon>
        <taxon>Megophryidae</taxon>
        <taxon>Leptobrachium</taxon>
    </lineage>
</organism>
<feature type="domain" description="PARP catalytic" evidence="2">
    <location>
        <begin position="19"/>
        <end position="95"/>
    </location>
</feature>
<protein>
    <recommendedName>
        <fullName evidence="2">PARP catalytic domain-containing protein</fullName>
    </recommendedName>
</protein>
<dbReference type="GO" id="GO:0005737">
    <property type="term" value="C:cytoplasm"/>
    <property type="evidence" value="ECO:0007669"/>
    <property type="project" value="TreeGrafter"/>
</dbReference>
<sequence length="285" mass="32369">MWSIVVHCGGNQPKDGKIYVMYHGTTVAAAQEIIKKGFRQSSADGMLGRGVYVSRDQDKAARYPLDNKSDQVILKLRVNVGRVKKIDYQGHPMQKTWHDHGYDTAWVPAFIGMVKSELEEDCVWDPKRIKVQPPPHLSQGIDLQPTDGNIYVMYHGTTLAAAIQIIMNGFHRSADGMLGRGVYVSRDQDKAERFPLEDKRDQVILKLRVNVGKVIKIDRQDHPMQKTWHDHGNDTAWVPEYCGMVESGLEEDCVWDPKRIKVVGIEKAPHGYLGKLKELVKICKR</sequence>
<dbReference type="InterPro" id="IPR012317">
    <property type="entry name" value="Poly(ADP-ribose)pol_cat_dom"/>
</dbReference>
<proteinExistence type="inferred from homology"/>
<comment type="similarity">
    <text evidence="1">Belongs to the ARTD/PARP family.</text>
</comment>
<dbReference type="PANTHER" id="PTHR36542">
    <property type="entry name" value="GIG2-LIKE PROTEIN DRED-RELATED"/>
    <property type="match status" value="1"/>
</dbReference>
<evidence type="ECO:0000313" key="3">
    <source>
        <dbReference type="Ensembl" id="ENSLLEP00000019998.1"/>
    </source>
</evidence>
<feature type="domain" description="PARP catalytic" evidence="2">
    <location>
        <begin position="148"/>
        <end position="227"/>
    </location>
</feature>
<keyword evidence="4" id="KW-1185">Reference proteome</keyword>